<feature type="transmembrane region" description="Helical" evidence="5">
    <location>
        <begin position="84"/>
        <end position="103"/>
    </location>
</feature>
<feature type="transmembrane region" description="Helical" evidence="5">
    <location>
        <begin position="358"/>
        <end position="381"/>
    </location>
</feature>
<feature type="transmembrane region" description="Helical" evidence="5">
    <location>
        <begin position="322"/>
        <end position="346"/>
    </location>
</feature>
<feature type="transmembrane region" description="Helical" evidence="5">
    <location>
        <begin position="173"/>
        <end position="190"/>
    </location>
</feature>
<organism evidence="7 8">
    <name type="scientific">Butyricicoccus intestinisimiae</name>
    <dbReference type="NCBI Taxonomy" id="2841509"/>
    <lineage>
        <taxon>Bacteria</taxon>
        <taxon>Bacillati</taxon>
        <taxon>Bacillota</taxon>
        <taxon>Clostridia</taxon>
        <taxon>Eubacteriales</taxon>
        <taxon>Butyricicoccaceae</taxon>
        <taxon>Butyricicoccus</taxon>
    </lineage>
</organism>
<dbReference type="InterPro" id="IPR051337">
    <property type="entry name" value="OPA_Antiporter"/>
</dbReference>
<reference evidence="7 8" key="1">
    <citation type="submission" date="2021-06" db="EMBL/GenBank/DDBJ databases">
        <authorList>
            <person name="Sun Q."/>
            <person name="Li D."/>
        </authorList>
    </citation>
    <scope>NUCLEOTIDE SEQUENCE [LARGE SCALE GENOMIC DNA]</scope>
    <source>
        <strain evidence="7 8">MSJd-7</strain>
    </source>
</reference>
<feature type="transmembrane region" description="Helical" evidence="5">
    <location>
        <begin position="143"/>
        <end position="167"/>
    </location>
</feature>
<proteinExistence type="predicted"/>
<feature type="transmembrane region" description="Helical" evidence="5">
    <location>
        <begin position="259"/>
        <end position="284"/>
    </location>
</feature>
<protein>
    <submittedName>
        <fullName evidence="7">MFS transporter</fullName>
    </submittedName>
</protein>
<evidence type="ECO:0000259" key="6">
    <source>
        <dbReference type="PROSITE" id="PS50850"/>
    </source>
</evidence>
<feature type="transmembrane region" description="Helical" evidence="5">
    <location>
        <begin position="296"/>
        <end position="316"/>
    </location>
</feature>
<evidence type="ECO:0000313" key="8">
    <source>
        <dbReference type="Proteomes" id="UP000783588"/>
    </source>
</evidence>
<evidence type="ECO:0000256" key="5">
    <source>
        <dbReference type="SAM" id="Phobius"/>
    </source>
</evidence>
<dbReference type="EMBL" id="JAHLQI010000005">
    <property type="protein sequence ID" value="MBU5491036.1"/>
    <property type="molecule type" value="Genomic_DNA"/>
</dbReference>
<dbReference type="PROSITE" id="PS50850">
    <property type="entry name" value="MFS"/>
    <property type="match status" value="1"/>
</dbReference>
<keyword evidence="8" id="KW-1185">Reference proteome</keyword>
<feature type="transmembrane region" description="Helical" evidence="5">
    <location>
        <begin position="20"/>
        <end position="46"/>
    </location>
</feature>
<keyword evidence="3 5" id="KW-1133">Transmembrane helix</keyword>
<keyword evidence="2 5" id="KW-0812">Transmembrane</keyword>
<name>A0ABS6EV75_9FIRM</name>
<keyword evidence="4 5" id="KW-0472">Membrane</keyword>
<feature type="transmembrane region" description="Helical" evidence="5">
    <location>
        <begin position="221"/>
        <end position="239"/>
    </location>
</feature>
<dbReference type="PANTHER" id="PTHR43826">
    <property type="entry name" value="GLUCOSE-6-PHOSPHATE EXCHANGER SLC37A4"/>
    <property type="match status" value="1"/>
</dbReference>
<comment type="caution">
    <text evidence="7">The sequence shown here is derived from an EMBL/GenBank/DDBJ whole genome shotgun (WGS) entry which is preliminary data.</text>
</comment>
<dbReference type="RefSeq" id="WP_216470745.1">
    <property type="nucleotide sequence ID" value="NZ_JAHLQI010000005.1"/>
</dbReference>
<gene>
    <name evidence="7" type="ORF">KQI75_10470</name>
</gene>
<accession>A0ABS6EV75</accession>
<feature type="transmembrane region" description="Helical" evidence="5">
    <location>
        <begin position="52"/>
        <end position="72"/>
    </location>
</feature>
<evidence type="ECO:0000313" key="7">
    <source>
        <dbReference type="EMBL" id="MBU5491036.1"/>
    </source>
</evidence>
<dbReference type="InterPro" id="IPR011701">
    <property type="entry name" value="MFS"/>
</dbReference>
<evidence type="ECO:0000256" key="1">
    <source>
        <dbReference type="ARBA" id="ARBA00004651"/>
    </source>
</evidence>
<dbReference type="PANTHER" id="PTHR43826:SF3">
    <property type="entry name" value="GLUCOSE-6-PHOSPHATE EXCHANGER SLC37A4"/>
    <property type="match status" value="1"/>
</dbReference>
<sequence>MVTRLERRVCPHAVSGKMFWLCAITYIIALFGRMSYSAVMVALIANGSMDEAQAGLIGTALFVVYGVSQIFSGLIGDRISPKKMIFVGLIGSGILNLIMGLTGQYAVMLVVWALNGLFQSTMWSPIARIFAEQMPPDERKKCCNNIAVTYPLATILAYVLATVLLTAWNWRGVFLLAGGMIIITGINWMIRMSWFEKQIETSDEIEVIELQPKQTQKKENMLRLLLLSGIVLATIPAMTHGMLRDGIQTWLPTLMTQNFHFGTSASVALDIIIPVFNMLGVFFTKALPKKWTENELKASAAFFAVTIIVLIVLDLVCNVSAVLSLILLTVASTCMTGANIMLINLIPVHFGVVGRASSVTGILNCSAYVGSAISSFGVGAVAQNFGWGSAIAVWVGFSLLALLASLGGCRRWGVYEHRLDNRERAKS</sequence>
<dbReference type="Pfam" id="PF07690">
    <property type="entry name" value="MFS_1"/>
    <property type="match status" value="1"/>
</dbReference>
<feature type="transmembrane region" description="Helical" evidence="5">
    <location>
        <begin position="387"/>
        <end position="409"/>
    </location>
</feature>
<dbReference type="Proteomes" id="UP000783588">
    <property type="component" value="Unassembled WGS sequence"/>
</dbReference>
<dbReference type="InterPro" id="IPR000849">
    <property type="entry name" value="Sugar_P_transporter"/>
</dbReference>
<comment type="subcellular location">
    <subcellularLocation>
        <location evidence="1">Cell membrane</location>
        <topology evidence="1">Multi-pass membrane protein</topology>
    </subcellularLocation>
</comment>
<dbReference type="PIRSF" id="PIRSF002808">
    <property type="entry name" value="Hexose_phosphate_transp"/>
    <property type="match status" value="1"/>
</dbReference>
<evidence type="ECO:0000256" key="3">
    <source>
        <dbReference type="ARBA" id="ARBA00022989"/>
    </source>
</evidence>
<dbReference type="InterPro" id="IPR020846">
    <property type="entry name" value="MFS_dom"/>
</dbReference>
<evidence type="ECO:0000256" key="4">
    <source>
        <dbReference type="ARBA" id="ARBA00023136"/>
    </source>
</evidence>
<evidence type="ECO:0000256" key="2">
    <source>
        <dbReference type="ARBA" id="ARBA00022692"/>
    </source>
</evidence>
<feature type="transmembrane region" description="Helical" evidence="5">
    <location>
        <begin position="109"/>
        <end position="131"/>
    </location>
</feature>
<feature type="domain" description="Major facilitator superfamily (MFS) profile" evidence="6">
    <location>
        <begin position="18"/>
        <end position="413"/>
    </location>
</feature>